<dbReference type="InterPro" id="IPR016181">
    <property type="entry name" value="Acyl_CoA_acyltransferase"/>
</dbReference>
<gene>
    <name evidence="2" type="primary">pseH</name>
    <name evidence="2" type="ORF">F9B85_06660</name>
</gene>
<evidence type="ECO:0000313" key="3">
    <source>
        <dbReference type="Proteomes" id="UP000468766"/>
    </source>
</evidence>
<sequence length="185" mass="21903">MNFYLRQAGFDDLELIREWRNKEHVRKNSFNQHYVTKEEHKDWFSKLNKDNTKQCLIFILEDVPLGISIFSINHKHQRANWSFYLGETGLPKGTGTKLGFASMDYAFDNFKVQKIHTEVLSYNLASLKFHDKLGFVLEGKHKKHFLIESVFYDVYLFSIFREGWEEKKDNLLMIIEKGNNTSLQG</sequence>
<dbReference type="PROSITE" id="PS51186">
    <property type="entry name" value="GNAT"/>
    <property type="match status" value="1"/>
</dbReference>
<dbReference type="NCBIfam" id="TIGR03585">
    <property type="entry name" value="PseH"/>
    <property type="match status" value="1"/>
</dbReference>
<dbReference type="RefSeq" id="WP_151619604.1">
    <property type="nucleotide sequence ID" value="NZ_WBXO01000004.1"/>
</dbReference>
<evidence type="ECO:0000313" key="2">
    <source>
        <dbReference type="EMBL" id="KAB2952945.1"/>
    </source>
</evidence>
<dbReference type="PANTHER" id="PTHR43415:SF3">
    <property type="entry name" value="GNAT-FAMILY ACETYLTRANSFERASE"/>
    <property type="match status" value="1"/>
</dbReference>
<dbReference type="OrthoDB" id="9795206at2"/>
<keyword evidence="2" id="KW-0012">Acyltransferase</keyword>
<dbReference type="Gene3D" id="3.40.630.30">
    <property type="match status" value="1"/>
</dbReference>
<dbReference type="Pfam" id="PF13420">
    <property type="entry name" value="Acetyltransf_4"/>
    <property type="match status" value="1"/>
</dbReference>
<dbReference type="InterPro" id="IPR020036">
    <property type="entry name" value="PseH"/>
</dbReference>
<accession>A0A6I0EZL5</accession>
<proteinExistence type="predicted"/>
<dbReference type="GO" id="GO:0016747">
    <property type="term" value="F:acyltransferase activity, transferring groups other than amino-acyl groups"/>
    <property type="evidence" value="ECO:0007669"/>
    <property type="project" value="InterPro"/>
</dbReference>
<name>A0A6I0EZL5_9FIRM</name>
<organism evidence="2 3">
    <name type="scientific">Heliorestis acidaminivorans</name>
    <dbReference type="NCBI Taxonomy" id="553427"/>
    <lineage>
        <taxon>Bacteria</taxon>
        <taxon>Bacillati</taxon>
        <taxon>Bacillota</taxon>
        <taxon>Clostridia</taxon>
        <taxon>Eubacteriales</taxon>
        <taxon>Heliobacteriaceae</taxon>
        <taxon>Heliorestis</taxon>
    </lineage>
</organism>
<dbReference type="PANTHER" id="PTHR43415">
    <property type="entry name" value="SPERMIDINE N(1)-ACETYLTRANSFERASE"/>
    <property type="match status" value="1"/>
</dbReference>
<protein>
    <submittedName>
        <fullName evidence="2">UDP-4-amino-4, 6-dideoxy-N-acetyl-beta-L-altrosamine N-acetyltransferase</fullName>
        <ecNumber evidence="2">2.3.1.202</ecNumber>
    </submittedName>
</protein>
<reference evidence="2 3" key="1">
    <citation type="submission" date="2019-10" db="EMBL/GenBank/DDBJ databases">
        <title>Whole-genome sequence of the extremophile Heliorestis acidaminivorans DSM 24790.</title>
        <authorList>
            <person name="Kyndt J.A."/>
            <person name="Meyer T.E."/>
        </authorList>
    </citation>
    <scope>NUCLEOTIDE SEQUENCE [LARGE SCALE GENOMIC DNA]</scope>
    <source>
        <strain evidence="2 3">DSM 24790</strain>
    </source>
</reference>
<keyword evidence="3" id="KW-1185">Reference proteome</keyword>
<dbReference type="InterPro" id="IPR000182">
    <property type="entry name" value="GNAT_dom"/>
</dbReference>
<evidence type="ECO:0000259" key="1">
    <source>
        <dbReference type="PROSITE" id="PS51186"/>
    </source>
</evidence>
<dbReference type="AlphaFoldDB" id="A0A6I0EZL5"/>
<comment type="caution">
    <text evidence="2">The sequence shown here is derived from an EMBL/GenBank/DDBJ whole genome shotgun (WGS) entry which is preliminary data.</text>
</comment>
<dbReference type="SUPFAM" id="SSF55729">
    <property type="entry name" value="Acyl-CoA N-acyltransferases (Nat)"/>
    <property type="match status" value="1"/>
</dbReference>
<keyword evidence="2" id="KW-0808">Transferase</keyword>
<feature type="domain" description="N-acetyltransferase" evidence="1">
    <location>
        <begin position="3"/>
        <end position="162"/>
    </location>
</feature>
<dbReference type="Proteomes" id="UP000468766">
    <property type="component" value="Unassembled WGS sequence"/>
</dbReference>
<dbReference type="EMBL" id="WBXO01000004">
    <property type="protein sequence ID" value="KAB2952945.1"/>
    <property type="molecule type" value="Genomic_DNA"/>
</dbReference>
<dbReference type="EC" id="2.3.1.202" evidence="2"/>